<dbReference type="RefSeq" id="WP_331302225.1">
    <property type="nucleotide sequence ID" value="NZ_MLCA01000006.1"/>
</dbReference>
<organism evidence="11 12">
    <name type="scientific">Methylobacterium oryzae</name>
    <dbReference type="NCBI Taxonomy" id="334852"/>
    <lineage>
        <taxon>Bacteria</taxon>
        <taxon>Pseudomonadati</taxon>
        <taxon>Pseudomonadota</taxon>
        <taxon>Alphaproteobacteria</taxon>
        <taxon>Hyphomicrobiales</taxon>
        <taxon>Methylobacteriaceae</taxon>
        <taxon>Methylobacterium</taxon>
    </lineage>
</organism>
<dbReference type="EC" id="2.9.1.1" evidence="8"/>
<dbReference type="InterPro" id="IPR025862">
    <property type="entry name" value="SelA_trans_N_dom"/>
</dbReference>
<evidence type="ECO:0000313" key="11">
    <source>
        <dbReference type="EMBL" id="MEE7491153.1"/>
    </source>
</evidence>
<comment type="similarity">
    <text evidence="7 8">Belongs to the SelA family.</text>
</comment>
<evidence type="ECO:0000256" key="9">
    <source>
        <dbReference type="SAM" id="MobiDB-lite"/>
    </source>
</evidence>
<name>A0ABU7TMW8_9HYPH</name>
<dbReference type="SUPFAM" id="SSF53383">
    <property type="entry name" value="PLP-dependent transferases"/>
    <property type="match status" value="1"/>
</dbReference>
<evidence type="ECO:0000256" key="8">
    <source>
        <dbReference type="HAMAP-Rule" id="MF_00423"/>
    </source>
</evidence>
<evidence type="ECO:0000259" key="10">
    <source>
        <dbReference type="Pfam" id="PF12390"/>
    </source>
</evidence>
<accession>A0ABU7TMW8</accession>
<comment type="function">
    <text evidence="8">Converts seryl-tRNA(Sec) to selenocysteinyl-tRNA(Sec) required for selenoprotein biosynthesis.</text>
</comment>
<evidence type="ECO:0000256" key="4">
    <source>
        <dbReference type="ARBA" id="ARBA00022898"/>
    </source>
</evidence>
<reference evidence="11 12" key="1">
    <citation type="journal article" date="2012" name="Genet. Mol. Biol.">
        <title>Analysis of 16S rRNA and mxaF genes revealing insights into Methylobacterium niche-specific plant association.</title>
        <authorList>
            <person name="Dourado M.N."/>
            <person name="Andreote F.D."/>
            <person name="Dini-Andreote F."/>
            <person name="Conti R."/>
            <person name="Araujo J.M."/>
            <person name="Araujo W.L."/>
        </authorList>
    </citation>
    <scope>NUCLEOTIDE SEQUENCE [LARGE SCALE GENOMIC DNA]</scope>
    <source>
        <strain evidence="11 12">TC3-10</strain>
    </source>
</reference>
<dbReference type="NCBIfam" id="TIGR00474">
    <property type="entry name" value="selA"/>
    <property type="match status" value="1"/>
</dbReference>
<comment type="catalytic activity">
    <reaction evidence="8">
        <text>L-seryl-tRNA(Sec) + selenophosphate + H(+) = L-selenocysteinyl-tRNA(Sec) + phosphate</text>
        <dbReference type="Rhea" id="RHEA:22728"/>
        <dbReference type="Rhea" id="RHEA-COMP:9742"/>
        <dbReference type="Rhea" id="RHEA-COMP:9743"/>
        <dbReference type="ChEBI" id="CHEBI:15378"/>
        <dbReference type="ChEBI" id="CHEBI:16144"/>
        <dbReference type="ChEBI" id="CHEBI:43474"/>
        <dbReference type="ChEBI" id="CHEBI:78533"/>
        <dbReference type="ChEBI" id="CHEBI:78573"/>
        <dbReference type="EC" id="2.9.1.1"/>
    </reaction>
</comment>
<evidence type="ECO:0000256" key="5">
    <source>
        <dbReference type="ARBA" id="ARBA00022917"/>
    </source>
</evidence>
<dbReference type="InterPro" id="IPR018319">
    <property type="entry name" value="SelA-like"/>
</dbReference>
<feature type="domain" description="L-seryl-tRNA selenium transferase N-terminal" evidence="10">
    <location>
        <begin position="18"/>
        <end position="55"/>
    </location>
</feature>
<dbReference type="Gene3D" id="3.90.1150.180">
    <property type="match status" value="1"/>
</dbReference>
<evidence type="ECO:0000256" key="7">
    <source>
        <dbReference type="ARBA" id="ARBA00044507"/>
    </source>
</evidence>
<feature type="modified residue" description="N6-(pyridoxal phosphate)lysine" evidence="8">
    <location>
        <position position="297"/>
    </location>
</feature>
<evidence type="ECO:0000256" key="1">
    <source>
        <dbReference type="ARBA" id="ARBA00001933"/>
    </source>
</evidence>
<feature type="region of interest" description="Disordered" evidence="9">
    <location>
        <begin position="1"/>
        <end position="20"/>
    </location>
</feature>
<comment type="subcellular location">
    <subcellularLocation>
        <location evidence="8">Cytoplasm</location>
    </subcellularLocation>
</comment>
<dbReference type="Pfam" id="PF12390">
    <property type="entry name" value="Se-cys_synth_N"/>
    <property type="match status" value="1"/>
</dbReference>
<evidence type="ECO:0000256" key="6">
    <source>
        <dbReference type="ARBA" id="ARBA00023266"/>
    </source>
</evidence>
<keyword evidence="3 8" id="KW-0808">Transferase</keyword>
<keyword evidence="2 8" id="KW-0963">Cytoplasm</keyword>
<dbReference type="Gene3D" id="3.40.640.10">
    <property type="entry name" value="Type I PLP-dependent aspartate aminotransferase-like (Major domain)"/>
    <property type="match status" value="1"/>
</dbReference>
<dbReference type="HAMAP" id="MF_00423">
    <property type="entry name" value="SelA"/>
    <property type="match status" value="1"/>
</dbReference>
<dbReference type="Pfam" id="PF03841">
    <property type="entry name" value="SelA"/>
    <property type="match status" value="1"/>
</dbReference>
<comment type="pathway">
    <text evidence="8">Aminoacyl-tRNA biosynthesis; selenocysteinyl-tRNA(Sec) biosynthesis; selenocysteinyl-tRNA(Sec) from L-seryl-tRNA(Sec) (bacterial route): step 1/1.</text>
</comment>
<dbReference type="PANTHER" id="PTHR32328">
    <property type="entry name" value="L-SERYL-TRNA(SEC) SELENIUM TRANSFERASE"/>
    <property type="match status" value="1"/>
</dbReference>
<dbReference type="InterPro" id="IPR004534">
    <property type="entry name" value="SelA_trans"/>
</dbReference>
<evidence type="ECO:0000256" key="2">
    <source>
        <dbReference type="ARBA" id="ARBA00022490"/>
    </source>
</evidence>
<dbReference type="Proteomes" id="UP001355206">
    <property type="component" value="Unassembled WGS sequence"/>
</dbReference>
<sequence>MNASIPTRPADDSAPSPRRIPSVERVVGAAPPADLATYGRTAYTDAVRAVLAEIRAGGGPVPDAAAIRAESAARLAAERRPSLRPVFNLTGTVLHTNLGRALLPRSAAEAVAAVLVQASNLEFDLVTGARGERDDHVEALICRLTGAEAAVVVNNNAAAVLLVLNALAMRKEVVVSRGELVEIGGSFRVPDVMVRAGCRLREVGTTNRTHLRDYAEALGPRTGLVMKVHPSNYAIAGFTAAADPAALHALCRERGVPLADDLGSGSLVDLAAYGLPPEPTVRAALERADVVTFSGDKLLGAVQCGIVAGRKDLIARVRRNPLKRALRVDKMTYAALEAVLRLYLHPERLRAELPTLRLLTRAREAITAQAERLAPAVAERLAGRAAVSVADCISQIGSGALPVETLPSAALVLSPGSAGGRGAGGRCRRLAEDLRRLPMPVIGRISDDAVRLDLRTLEDEAGFLDTLAALPPGADGRRTPHGC</sequence>
<proteinExistence type="inferred from homology"/>
<dbReference type="EMBL" id="MLCA01000006">
    <property type="protein sequence ID" value="MEE7491153.1"/>
    <property type="molecule type" value="Genomic_DNA"/>
</dbReference>
<evidence type="ECO:0000256" key="3">
    <source>
        <dbReference type="ARBA" id="ARBA00022679"/>
    </source>
</evidence>
<gene>
    <name evidence="8" type="primary">selA</name>
    <name evidence="11" type="ORF">MOTC310_12030</name>
</gene>
<evidence type="ECO:0000313" key="12">
    <source>
        <dbReference type="Proteomes" id="UP001355206"/>
    </source>
</evidence>
<dbReference type="InterPro" id="IPR015424">
    <property type="entry name" value="PyrdxlP-dep_Trfase"/>
</dbReference>
<keyword evidence="4 8" id="KW-0663">Pyridoxal phosphate</keyword>
<dbReference type="PANTHER" id="PTHR32328:SF0">
    <property type="entry name" value="L-SERYL-TRNA(SEC) SELENIUM TRANSFERASE"/>
    <property type="match status" value="1"/>
</dbReference>
<dbReference type="InterPro" id="IPR015421">
    <property type="entry name" value="PyrdxlP-dep_Trfase_major"/>
</dbReference>
<comment type="caution">
    <text evidence="11">The sequence shown here is derived from an EMBL/GenBank/DDBJ whole genome shotgun (WGS) entry which is preliminary data.</text>
</comment>
<dbReference type="GO" id="GO:0016740">
    <property type="term" value="F:transferase activity"/>
    <property type="evidence" value="ECO:0007669"/>
    <property type="project" value="UniProtKB-KW"/>
</dbReference>
<keyword evidence="6 8" id="KW-0711">Selenium</keyword>
<comment type="cofactor">
    <cofactor evidence="1 8">
        <name>pyridoxal 5'-phosphate</name>
        <dbReference type="ChEBI" id="CHEBI:597326"/>
    </cofactor>
</comment>
<protein>
    <recommendedName>
        <fullName evidence="8">L-seryl-tRNA(Sec) selenium transferase</fullName>
        <ecNumber evidence="8">2.9.1.1</ecNumber>
    </recommendedName>
    <alternativeName>
        <fullName evidence="8">Selenocysteine synthase</fullName>
        <shortName evidence="8">Sec synthase</shortName>
    </alternativeName>
    <alternativeName>
        <fullName evidence="8">Selenocysteinyl-tRNA(Sec) synthase</fullName>
    </alternativeName>
</protein>
<keyword evidence="5 8" id="KW-0648">Protein biosynthesis</keyword>
<keyword evidence="12" id="KW-1185">Reference proteome</keyword>